<dbReference type="HOGENOM" id="CLU_003292_3_3_1"/>
<dbReference type="AlphaFoldDB" id="H6QUW6"/>
<feature type="compositionally biased region" description="Polar residues" evidence="1">
    <location>
        <begin position="1"/>
        <end position="13"/>
    </location>
</feature>
<dbReference type="KEGG" id="pgr:PGTG_22537"/>
<feature type="compositionally biased region" description="Low complexity" evidence="1">
    <location>
        <begin position="401"/>
        <end position="441"/>
    </location>
</feature>
<dbReference type="PANTHER" id="PTHR33050">
    <property type="entry name" value="REVERSE TRANSCRIPTASE DOMAIN-CONTAINING PROTEIN"/>
    <property type="match status" value="1"/>
</dbReference>
<dbReference type="OrthoDB" id="10429844at2759"/>
<evidence type="ECO:0000256" key="1">
    <source>
        <dbReference type="SAM" id="MobiDB-lite"/>
    </source>
</evidence>
<name>H6QUW6_PUCGT</name>
<evidence type="ECO:0000313" key="2">
    <source>
        <dbReference type="EMBL" id="EHS64874.1"/>
    </source>
</evidence>
<feature type="region of interest" description="Disordered" evidence="1">
    <location>
        <begin position="1"/>
        <end position="129"/>
    </location>
</feature>
<feature type="compositionally biased region" description="Polar residues" evidence="1">
    <location>
        <begin position="448"/>
        <end position="460"/>
    </location>
</feature>
<accession>H6QUW6</accession>
<proteinExistence type="predicted"/>
<feature type="compositionally biased region" description="Polar residues" evidence="1">
    <location>
        <begin position="59"/>
        <end position="80"/>
    </location>
</feature>
<evidence type="ECO:0000313" key="3">
    <source>
        <dbReference type="Proteomes" id="UP000008783"/>
    </source>
</evidence>
<dbReference type="PANTHER" id="PTHR33050:SF7">
    <property type="entry name" value="RIBONUCLEASE H"/>
    <property type="match status" value="1"/>
</dbReference>
<dbReference type="VEuPathDB" id="FungiDB:PGTG_22537"/>
<reference evidence="3" key="1">
    <citation type="journal article" date="2011" name="Proc. Natl. Acad. Sci. U.S.A.">
        <title>Obligate biotrophy features unraveled by the genomic analysis of rust fungi.</title>
        <authorList>
            <person name="Duplessis S."/>
            <person name="Cuomo C.A."/>
            <person name="Lin Y.-C."/>
            <person name="Aerts A."/>
            <person name="Tisserant E."/>
            <person name="Veneault-Fourrey C."/>
            <person name="Joly D.L."/>
            <person name="Hacquard S."/>
            <person name="Amselem J."/>
            <person name="Cantarel B.L."/>
            <person name="Chiu R."/>
            <person name="Coutinho P.M."/>
            <person name="Feau N."/>
            <person name="Field M."/>
            <person name="Frey P."/>
            <person name="Gelhaye E."/>
            <person name="Goldberg J."/>
            <person name="Grabherr M.G."/>
            <person name="Kodira C.D."/>
            <person name="Kohler A."/>
            <person name="Kuees U."/>
            <person name="Lindquist E.A."/>
            <person name="Lucas S.M."/>
            <person name="Mago R."/>
            <person name="Mauceli E."/>
            <person name="Morin E."/>
            <person name="Murat C."/>
            <person name="Pangilinan J.L."/>
            <person name="Park R."/>
            <person name="Pearson M."/>
            <person name="Quesneville H."/>
            <person name="Rouhier N."/>
            <person name="Sakthikumar S."/>
            <person name="Salamov A.A."/>
            <person name="Schmutz J."/>
            <person name="Selles B."/>
            <person name="Shapiro H."/>
            <person name="Tanguay P."/>
            <person name="Tuskan G.A."/>
            <person name="Henrissat B."/>
            <person name="Van de Peer Y."/>
            <person name="Rouze P."/>
            <person name="Ellis J.G."/>
            <person name="Dodds P.N."/>
            <person name="Schein J.E."/>
            <person name="Zhong S."/>
            <person name="Hamelin R.C."/>
            <person name="Grigoriev I.V."/>
            <person name="Szabo L.J."/>
            <person name="Martin F."/>
        </authorList>
    </citation>
    <scope>NUCLEOTIDE SEQUENCE [LARGE SCALE GENOMIC DNA]</scope>
    <source>
        <strain evidence="3">CRL 75-36-700-3 / race SCCL</strain>
    </source>
</reference>
<protein>
    <recommendedName>
        <fullName evidence="4">Reverse transcriptase domain-containing protein</fullName>
    </recommendedName>
</protein>
<keyword evidence="3" id="KW-1185">Reference proteome</keyword>
<feature type="compositionally biased region" description="Low complexity" evidence="1">
    <location>
        <begin position="14"/>
        <end position="56"/>
    </location>
</feature>
<gene>
    <name evidence="2" type="ORF">PGTG_22537</name>
</gene>
<feature type="region of interest" description="Disordered" evidence="1">
    <location>
        <begin position="374"/>
        <end position="483"/>
    </location>
</feature>
<dbReference type="Proteomes" id="UP000008783">
    <property type="component" value="Unassembled WGS sequence"/>
</dbReference>
<evidence type="ECO:0008006" key="4">
    <source>
        <dbReference type="Google" id="ProtNLM"/>
    </source>
</evidence>
<dbReference type="RefSeq" id="XP_003888700.1">
    <property type="nucleotide sequence ID" value="XM_003888651.1"/>
</dbReference>
<organism evidence="2 3">
    <name type="scientific">Puccinia graminis f. sp. tritici (strain CRL 75-36-700-3 / race SCCL)</name>
    <name type="common">Black stem rust fungus</name>
    <dbReference type="NCBI Taxonomy" id="418459"/>
    <lineage>
        <taxon>Eukaryota</taxon>
        <taxon>Fungi</taxon>
        <taxon>Dikarya</taxon>
        <taxon>Basidiomycota</taxon>
        <taxon>Pucciniomycotina</taxon>
        <taxon>Pucciniomycetes</taxon>
        <taxon>Pucciniales</taxon>
        <taxon>Pucciniaceae</taxon>
        <taxon>Puccinia</taxon>
    </lineage>
</organism>
<dbReference type="InParanoid" id="H6QUW6"/>
<sequence length="879" mass="98926">MTIDPLQSISDSLNQASQNQNPNPSNTTSSQIPNPTPAPTNISTPIPKNPTNTIPSAPSKGNPTQKSTDARMQNQLNPPSNRKDNGTAPKGSAAATKISKTANILNKEIGKTVVGSQEPPSARSPEPNATKIKARNMLLAKAIKAQEEGDDEKSDRFFAMHDTLLKEETLVVSQNDHEIQILTSPTVIPQKRPAVAGGATESKGLKFKWGVSNSHDDGGFTPYFHKNISELKGPIPLTIFNRKWQEEALSYHSKNRPKTDETSAEKGLRYHGLAVPDEWTQSFADWTLNHRCFYETMRDRYNYPMLAEWCLIHKDNCDKLQRKHGFMVALRYDIRIRNNAFAFRVERDGEEFVSDISEYKPETADDAHSEARNFNELGLRDNPYAVGGPRYGWDPHTGQRSAKSNTTTTPSTKNAAQTTPSQNASSSFPQSSNSFSQTPSSLPMKPGSSDQNQGRPQRSSGYKGKNFNPNHGNGYKKRDYQQKARAMSAIPLQPLGEIPPTEQEGGKSVIWPEEVTCEMDIEEWQKALGEAGLTEKYSDVIHGLQFGFDQGIPNHDLGPSIPYFTPPNHQSALLAQEKIESSISKEIMAGRMYGPYTHEQLMGKYKFFRSNPLGAVVNGDGSVRPINDLSFPHNDPQIPSVNSFVDKLDYVTTWDDFERVSKFLRSQDTPILLALFDWEKAYRQIPTAKSQWAYLMVRDFNGGILIDTRIAFGGVAGCGSFGRPADAWKDLMLHEFDLITVFRWVDDNLFIKRLDSTVEMEQIVARSEKLGVKTNSTKYSPFGEEQKYIGFVWNAPRKTVRLPDEKKYQRIQQIKQFLAPGAVFSFKQVEVMAGRLNHVSYLLPQLRCYLNSLYRWMNAWVYRHIDLLLPTDARQDLED</sequence>
<dbReference type="InterPro" id="IPR052055">
    <property type="entry name" value="Hepadnavirus_pol/RT"/>
</dbReference>
<dbReference type="EMBL" id="DS178360">
    <property type="protein sequence ID" value="EHS64874.1"/>
    <property type="molecule type" value="Genomic_DNA"/>
</dbReference>
<dbReference type="GeneID" id="13542173"/>